<reference evidence="2 3" key="3">
    <citation type="journal article" date="2019" name="Int. J. Syst. Evol. Microbiol.">
        <title>Anaerobacillus isosaccharinicus sp. nov., an alkaliphilic bacterium which degrades isosaccharinic acid.</title>
        <authorList>
            <person name="Bassil N.M."/>
            <person name="Lloyd J.R."/>
        </authorList>
    </citation>
    <scope>NUCLEOTIDE SEQUENCE [LARGE SCALE GENOMIC DNA]</scope>
    <source>
        <strain evidence="2 3">NB2006</strain>
    </source>
</reference>
<accession>A0A1S2LXC5</accession>
<organism evidence="1 3">
    <name type="scientific">Anaerobacillus isosaccharinicus</name>
    <dbReference type="NCBI Taxonomy" id="1532552"/>
    <lineage>
        <taxon>Bacteria</taxon>
        <taxon>Bacillati</taxon>
        <taxon>Bacillota</taxon>
        <taxon>Bacilli</taxon>
        <taxon>Bacillales</taxon>
        <taxon>Bacillaceae</taxon>
        <taxon>Anaerobacillus</taxon>
    </lineage>
</organism>
<dbReference type="EMBL" id="LQXD01000105">
    <property type="protein sequence ID" value="OIJ16337.1"/>
    <property type="molecule type" value="Genomic_DNA"/>
</dbReference>
<evidence type="ECO:0000313" key="1">
    <source>
        <dbReference type="EMBL" id="OIJ16337.1"/>
    </source>
</evidence>
<evidence type="ECO:0000313" key="2">
    <source>
        <dbReference type="EMBL" id="QOY36678.1"/>
    </source>
</evidence>
<reference evidence="2" key="4">
    <citation type="submission" date="2020-10" db="EMBL/GenBank/DDBJ databases">
        <authorList>
            <person name="Bassil N.M."/>
            <person name="Lloyd J.R."/>
        </authorList>
    </citation>
    <scope>NUCLEOTIDE SEQUENCE</scope>
    <source>
        <strain evidence="2">NB2006</strain>
    </source>
</reference>
<dbReference type="OrthoDB" id="2390233at2"/>
<dbReference type="KEGG" id="aia:AWH56_003110"/>
<protein>
    <submittedName>
        <fullName evidence="1">Uncharacterized protein</fullName>
    </submittedName>
</protein>
<evidence type="ECO:0000313" key="3">
    <source>
        <dbReference type="Proteomes" id="UP000180175"/>
    </source>
</evidence>
<dbReference type="AlphaFoldDB" id="A0A1S2LXC5"/>
<dbReference type="Proteomes" id="UP000180175">
    <property type="component" value="Chromosome"/>
</dbReference>
<reference evidence="2 3" key="2">
    <citation type="journal article" date="2017" name="Genome Announc.">
        <title>Draft Genome Sequences of Four Alkaliphilic Bacteria Belonging to the Anaerobacillus Genus.</title>
        <authorList>
            <person name="Bassil N.M."/>
            <person name="Lloyd J.R."/>
        </authorList>
    </citation>
    <scope>NUCLEOTIDE SEQUENCE [LARGE SCALE GENOMIC DNA]</scope>
    <source>
        <strain evidence="2 3">NB2006</strain>
    </source>
</reference>
<gene>
    <name evidence="2" type="ORF">AWH56_003110</name>
    <name evidence="1" type="ORF">AWH56_11430</name>
</gene>
<sequence>MEYHLSPLQVECTMFFQENPYAYETVQGLEIRLGRKAEDLSVVLSQLVDSMILEIIGTGESAIYRYVQPVSVGLGKAEPWKEI</sequence>
<keyword evidence="3" id="KW-1185">Reference proteome</keyword>
<reference evidence="1 3" key="1">
    <citation type="submission" date="2016-10" db="EMBL/GenBank/DDBJ databases">
        <title>Draft genome sequences of four alkaliphilic bacteria belonging to the Anaerobacillus genus.</title>
        <authorList>
            <person name="Bassil N.M."/>
            <person name="Lloyd J.R."/>
        </authorList>
    </citation>
    <scope>NUCLEOTIDE SEQUENCE [LARGE SCALE GENOMIC DNA]</scope>
    <source>
        <strain evidence="1 3">NB2006</strain>
    </source>
</reference>
<dbReference type="RefSeq" id="WP_071317224.1">
    <property type="nucleotide sequence ID" value="NZ_CP063356.2"/>
</dbReference>
<proteinExistence type="predicted"/>
<name>A0A1S2LXC5_9BACI</name>
<dbReference type="EMBL" id="CP063356">
    <property type="protein sequence ID" value="QOY36678.1"/>
    <property type="molecule type" value="Genomic_DNA"/>
</dbReference>